<dbReference type="Proteomes" id="UP000619788">
    <property type="component" value="Unassembled WGS sequence"/>
</dbReference>
<gene>
    <name evidence="2" type="ORF">Psi01_59070</name>
</gene>
<feature type="transmembrane region" description="Helical" evidence="1">
    <location>
        <begin position="26"/>
        <end position="49"/>
    </location>
</feature>
<accession>A0A8J3SLX9</accession>
<keyword evidence="1" id="KW-0812">Transmembrane</keyword>
<feature type="transmembrane region" description="Helical" evidence="1">
    <location>
        <begin position="61"/>
        <end position="87"/>
    </location>
</feature>
<keyword evidence="1" id="KW-1133">Transmembrane helix</keyword>
<organism evidence="2 3">
    <name type="scientific">Planobispora siamensis</name>
    <dbReference type="NCBI Taxonomy" id="936338"/>
    <lineage>
        <taxon>Bacteria</taxon>
        <taxon>Bacillati</taxon>
        <taxon>Actinomycetota</taxon>
        <taxon>Actinomycetes</taxon>
        <taxon>Streptosporangiales</taxon>
        <taxon>Streptosporangiaceae</taxon>
        <taxon>Planobispora</taxon>
    </lineage>
</organism>
<feature type="transmembrane region" description="Helical" evidence="1">
    <location>
        <begin position="99"/>
        <end position="119"/>
    </location>
</feature>
<evidence type="ECO:0000313" key="3">
    <source>
        <dbReference type="Proteomes" id="UP000619788"/>
    </source>
</evidence>
<dbReference type="Pfam" id="PF10935">
    <property type="entry name" value="DUF2637"/>
    <property type="match status" value="1"/>
</dbReference>
<dbReference type="RefSeq" id="WP_204067377.1">
    <property type="nucleotide sequence ID" value="NZ_BOOJ01000052.1"/>
</dbReference>
<comment type="caution">
    <text evidence="2">The sequence shown here is derived from an EMBL/GenBank/DDBJ whole genome shotgun (WGS) entry which is preliminary data.</text>
</comment>
<protein>
    <recommendedName>
        <fullName evidence="4">DUF2637 domain-containing protein</fullName>
    </recommendedName>
</protein>
<evidence type="ECO:0000313" key="2">
    <source>
        <dbReference type="EMBL" id="GIH95277.1"/>
    </source>
</evidence>
<dbReference type="AlphaFoldDB" id="A0A8J3SLX9"/>
<proteinExistence type="predicted"/>
<keyword evidence="1" id="KW-0472">Membrane</keyword>
<keyword evidence="3" id="KW-1185">Reference proteome</keyword>
<evidence type="ECO:0000256" key="1">
    <source>
        <dbReference type="SAM" id="Phobius"/>
    </source>
</evidence>
<evidence type="ECO:0008006" key="4">
    <source>
        <dbReference type="Google" id="ProtNLM"/>
    </source>
</evidence>
<sequence length="479" mass="51211">MSTTTESAPAAPPPDAKPGKATSANLALYLIDTPIVLLVLFVGVLGFIGSFDGMNRAMMPYFGGLAWIVPTGIDASILAFSAADLRLILRGLPVAGLRYAVWGLSAVTVVLNFFGAGVIKPGTAAATAQAATAAENDLFQQILGQVAHAMMPILWIIAIEVGRKAVAKAYDLEHDTYMEPIPWDMWLRPIMTARMWIRRRTTRIKRVEELVGREQARMLAIMRLRHQARTQGLWLARWRWRRVATADELWAIRTYNLNPTGAMRRTAEVVSRGILSADLVAATAVTASAGPPAPALEPAPAAVPVPAPAVNVTPPPVKAPAKTPTPAPAAPVNGHAVAAVHTPAAPPPGRPDGVGERTWANLFASPEGQLAWEAYVAHRTETGETPEVRHLRERVTLTKDRTTVSKWMPMFHARWDAEHAVHDQADGGVHAPAGDTVNPHADTGVHTVHTVVPDTVEDLVGDVHAAGVNGDRATVNAGA</sequence>
<dbReference type="InterPro" id="IPR021235">
    <property type="entry name" value="DUF2637"/>
</dbReference>
<name>A0A8J3SLX9_9ACTN</name>
<dbReference type="EMBL" id="BOOJ01000052">
    <property type="protein sequence ID" value="GIH95277.1"/>
    <property type="molecule type" value="Genomic_DNA"/>
</dbReference>
<reference evidence="2 3" key="1">
    <citation type="submission" date="2021-01" db="EMBL/GenBank/DDBJ databases">
        <title>Whole genome shotgun sequence of Planobispora siamensis NBRC 107568.</title>
        <authorList>
            <person name="Komaki H."/>
            <person name="Tamura T."/>
        </authorList>
    </citation>
    <scope>NUCLEOTIDE SEQUENCE [LARGE SCALE GENOMIC DNA]</scope>
    <source>
        <strain evidence="2 3">NBRC 107568</strain>
    </source>
</reference>